<sequence length="117" mass="12697">MKIIKGKEGEEEKEEEEEGGGGGGGGGGEEEDEEEEEEEEKEEEEEEDTSCELYENREKRGRDEAGRSTHAPTSGANQSASQIDFLGQTNRNENTPSAGPTSAGKTRTKLTAHHGDR</sequence>
<reference evidence="2 3" key="1">
    <citation type="journal article" date="2021" name="Elife">
        <title>Chloroplast acquisition without the gene transfer in kleptoplastic sea slugs, Plakobranchus ocellatus.</title>
        <authorList>
            <person name="Maeda T."/>
            <person name="Takahashi S."/>
            <person name="Yoshida T."/>
            <person name="Shimamura S."/>
            <person name="Takaki Y."/>
            <person name="Nagai Y."/>
            <person name="Toyoda A."/>
            <person name="Suzuki Y."/>
            <person name="Arimoto A."/>
            <person name="Ishii H."/>
            <person name="Satoh N."/>
            <person name="Nishiyama T."/>
            <person name="Hasebe M."/>
            <person name="Maruyama T."/>
            <person name="Minagawa J."/>
            <person name="Obokata J."/>
            <person name="Shigenobu S."/>
        </authorList>
    </citation>
    <scope>NUCLEOTIDE SEQUENCE [LARGE SCALE GENOMIC DNA]</scope>
</reference>
<evidence type="ECO:0008006" key="4">
    <source>
        <dbReference type="Google" id="ProtNLM"/>
    </source>
</evidence>
<keyword evidence="3" id="KW-1185">Reference proteome</keyword>
<feature type="compositionally biased region" description="Acidic residues" evidence="1">
    <location>
        <begin position="28"/>
        <end position="50"/>
    </location>
</feature>
<feature type="compositionally biased region" description="Basic and acidic residues" evidence="1">
    <location>
        <begin position="1"/>
        <end position="10"/>
    </location>
</feature>
<dbReference type="EMBL" id="BMAT01008385">
    <property type="protein sequence ID" value="GFR83638.1"/>
    <property type="molecule type" value="Genomic_DNA"/>
</dbReference>
<dbReference type="Proteomes" id="UP000762676">
    <property type="component" value="Unassembled WGS sequence"/>
</dbReference>
<evidence type="ECO:0000313" key="3">
    <source>
        <dbReference type="Proteomes" id="UP000762676"/>
    </source>
</evidence>
<proteinExistence type="predicted"/>
<feature type="compositionally biased region" description="Basic and acidic residues" evidence="1">
    <location>
        <begin position="54"/>
        <end position="67"/>
    </location>
</feature>
<protein>
    <recommendedName>
        <fullName evidence="4">CTNNB1 binding N-teminal domain-containing protein</fullName>
    </recommendedName>
</protein>
<gene>
    <name evidence="2" type="ORF">ElyMa_004128700</name>
</gene>
<feature type="compositionally biased region" description="Basic residues" evidence="1">
    <location>
        <begin position="106"/>
        <end position="117"/>
    </location>
</feature>
<accession>A0AAV4GDQ6</accession>
<organism evidence="2 3">
    <name type="scientific">Elysia marginata</name>
    <dbReference type="NCBI Taxonomy" id="1093978"/>
    <lineage>
        <taxon>Eukaryota</taxon>
        <taxon>Metazoa</taxon>
        <taxon>Spiralia</taxon>
        <taxon>Lophotrochozoa</taxon>
        <taxon>Mollusca</taxon>
        <taxon>Gastropoda</taxon>
        <taxon>Heterobranchia</taxon>
        <taxon>Euthyneura</taxon>
        <taxon>Panpulmonata</taxon>
        <taxon>Sacoglossa</taxon>
        <taxon>Placobranchoidea</taxon>
        <taxon>Plakobranchidae</taxon>
        <taxon>Elysia</taxon>
    </lineage>
</organism>
<feature type="compositionally biased region" description="Polar residues" evidence="1">
    <location>
        <begin position="70"/>
        <end position="105"/>
    </location>
</feature>
<evidence type="ECO:0000256" key="1">
    <source>
        <dbReference type="SAM" id="MobiDB-lite"/>
    </source>
</evidence>
<feature type="region of interest" description="Disordered" evidence="1">
    <location>
        <begin position="1"/>
        <end position="117"/>
    </location>
</feature>
<comment type="caution">
    <text evidence="2">The sequence shown here is derived from an EMBL/GenBank/DDBJ whole genome shotgun (WGS) entry which is preliminary data.</text>
</comment>
<name>A0AAV4GDQ6_9GAST</name>
<dbReference type="AlphaFoldDB" id="A0AAV4GDQ6"/>
<evidence type="ECO:0000313" key="2">
    <source>
        <dbReference type="EMBL" id="GFR83638.1"/>
    </source>
</evidence>